<evidence type="ECO:0000259" key="8">
    <source>
        <dbReference type="PROSITE" id="PS51202"/>
    </source>
</evidence>
<dbReference type="InterPro" id="IPR006036">
    <property type="entry name" value="K_uptake_TrkA"/>
</dbReference>
<dbReference type="PROSITE" id="PS51202">
    <property type="entry name" value="RCK_C"/>
    <property type="match status" value="1"/>
</dbReference>
<feature type="domain" description="RCK C-terminal" evidence="8">
    <location>
        <begin position="134"/>
        <end position="219"/>
    </location>
</feature>
<organism evidence="9 10">
    <name type="scientific">Methanobacterium congolense</name>
    <dbReference type="NCBI Taxonomy" id="118062"/>
    <lineage>
        <taxon>Archaea</taxon>
        <taxon>Methanobacteriati</taxon>
        <taxon>Methanobacteriota</taxon>
        <taxon>Methanomada group</taxon>
        <taxon>Methanobacteria</taxon>
        <taxon>Methanobacteriales</taxon>
        <taxon>Methanobacteriaceae</taxon>
        <taxon>Methanobacterium</taxon>
    </lineage>
</organism>
<evidence type="ECO:0000256" key="1">
    <source>
        <dbReference type="ARBA" id="ARBA00003660"/>
    </source>
</evidence>
<accession>A0A1D3L4H6</accession>
<dbReference type="SUPFAM" id="SSF51735">
    <property type="entry name" value="NAD(P)-binding Rossmann-fold domains"/>
    <property type="match status" value="1"/>
</dbReference>
<dbReference type="Gene3D" id="3.40.50.720">
    <property type="entry name" value="NAD(P)-binding Rossmann-like Domain"/>
    <property type="match status" value="1"/>
</dbReference>
<evidence type="ECO:0000259" key="7">
    <source>
        <dbReference type="PROSITE" id="PS51201"/>
    </source>
</evidence>
<evidence type="ECO:0000256" key="3">
    <source>
        <dbReference type="ARBA" id="ARBA00022538"/>
    </source>
</evidence>
<dbReference type="InterPro" id="IPR036291">
    <property type="entry name" value="NAD(P)-bd_dom_sf"/>
</dbReference>
<dbReference type="InterPro" id="IPR006037">
    <property type="entry name" value="RCK_C"/>
</dbReference>
<dbReference type="PANTHER" id="PTHR43833">
    <property type="entry name" value="POTASSIUM CHANNEL PROTEIN 2-RELATED-RELATED"/>
    <property type="match status" value="1"/>
</dbReference>
<dbReference type="InterPro" id="IPR050721">
    <property type="entry name" value="Trk_Ktr_HKT_K-transport"/>
</dbReference>
<dbReference type="Gene3D" id="3.30.70.1450">
    <property type="entry name" value="Regulator of K+ conductance, C-terminal domain"/>
    <property type="match status" value="1"/>
</dbReference>
<dbReference type="InterPro" id="IPR003148">
    <property type="entry name" value="RCK_N"/>
</dbReference>
<dbReference type="KEGG" id="mcub:MCBB_1909"/>
<evidence type="ECO:0000313" key="9">
    <source>
        <dbReference type="EMBL" id="SCG86458.1"/>
    </source>
</evidence>
<evidence type="ECO:0000256" key="2">
    <source>
        <dbReference type="ARBA" id="ARBA00022448"/>
    </source>
</evidence>
<name>A0A1D3L4H6_9EURY</name>
<evidence type="ECO:0000256" key="6">
    <source>
        <dbReference type="ARBA" id="ARBA00023065"/>
    </source>
</evidence>
<keyword evidence="5" id="KW-0520">NAD</keyword>
<keyword evidence="6" id="KW-0406">Ion transport</keyword>
<keyword evidence="4" id="KW-0630">Potassium</keyword>
<dbReference type="EMBL" id="LT607756">
    <property type="protein sequence ID" value="SCG86458.1"/>
    <property type="molecule type" value="Genomic_DNA"/>
</dbReference>
<dbReference type="PROSITE" id="PS51201">
    <property type="entry name" value="RCK_N"/>
    <property type="match status" value="1"/>
</dbReference>
<evidence type="ECO:0000313" key="10">
    <source>
        <dbReference type="Proteomes" id="UP000094707"/>
    </source>
</evidence>
<dbReference type="PANTHER" id="PTHR43833:SF5">
    <property type="entry name" value="TRK SYSTEM POTASSIUM UPTAKE PROTEIN TRKA"/>
    <property type="match status" value="1"/>
</dbReference>
<dbReference type="PATRIC" id="fig|129848.4.peg.1956"/>
<dbReference type="Pfam" id="PF02254">
    <property type="entry name" value="TrkA_N"/>
    <property type="match status" value="1"/>
</dbReference>
<dbReference type="GO" id="GO:0005886">
    <property type="term" value="C:plasma membrane"/>
    <property type="evidence" value="ECO:0007669"/>
    <property type="project" value="InterPro"/>
</dbReference>
<keyword evidence="10" id="KW-1185">Reference proteome</keyword>
<protein>
    <submittedName>
        <fullName evidence="9">Trk system potassium uptake protein TrkA homolog</fullName>
    </submittedName>
</protein>
<dbReference type="STRING" id="118062.MCBB_1909"/>
<reference evidence="9 10" key="1">
    <citation type="submission" date="2016-08" db="EMBL/GenBank/DDBJ databases">
        <authorList>
            <person name="Seilhamer J.J."/>
        </authorList>
    </citation>
    <scope>NUCLEOTIDE SEQUENCE [LARGE SCALE GENOMIC DNA]</scope>
    <source>
        <strain evidence="9">Buetzberg</strain>
    </source>
</reference>
<dbReference type="Pfam" id="PF02080">
    <property type="entry name" value="TrkA_C"/>
    <property type="match status" value="1"/>
</dbReference>
<evidence type="ECO:0000256" key="5">
    <source>
        <dbReference type="ARBA" id="ARBA00023027"/>
    </source>
</evidence>
<dbReference type="PRINTS" id="PR00335">
    <property type="entry name" value="KUPTAKETRKA"/>
</dbReference>
<dbReference type="AlphaFoldDB" id="A0A1D3L4H6"/>
<sequence>MVYVVIMGGGRVGLKLASSLSKAGQDVTLIENDPRVCEEAATNIDALVICGNGTDVKTLEEANVKDTDIFVAATGNDEANLLACILVKDHNPQKIIARVSDPTHENIFRKVGVDSVVSPELTAASYLEKLIIRPKIADLVILGKGNAELLDIPVENPKVVGKTVGELSPTKDYIICALYRHGDEDITIPQQDMVLEEGFKISILIKTEAIKRVVKMFIQ</sequence>
<dbReference type="InterPro" id="IPR036721">
    <property type="entry name" value="RCK_C_sf"/>
</dbReference>
<dbReference type="Proteomes" id="UP000094707">
    <property type="component" value="Chromosome I"/>
</dbReference>
<dbReference type="GO" id="GO:0015079">
    <property type="term" value="F:potassium ion transmembrane transporter activity"/>
    <property type="evidence" value="ECO:0007669"/>
    <property type="project" value="InterPro"/>
</dbReference>
<dbReference type="SUPFAM" id="SSF116726">
    <property type="entry name" value="TrkA C-terminal domain-like"/>
    <property type="match status" value="1"/>
</dbReference>
<comment type="function">
    <text evidence="1">Part of a potassium transport system.</text>
</comment>
<evidence type="ECO:0000256" key="4">
    <source>
        <dbReference type="ARBA" id="ARBA00022958"/>
    </source>
</evidence>
<feature type="domain" description="RCK N-terminal" evidence="7">
    <location>
        <begin position="1"/>
        <end position="117"/>
    </location>
</feature>
<keyword evidence="2" id="KW-0813">Transport</keyword>
<proteinExistence type="predicted"/>
<keyword evidence="3" id="KW-0633">Potassium transport</keyword>
<gene>
    <name evidence="9" type="primary">trkA3</name>
    <name evidence="9" type="ORF">MCBB_1909</name>
</gene>